<dbReference type="Proteomes" id="UP000784128">
    <property type="component" value="Unassembled WGS sequence"/>
</dbReference>
<protein>
    <submittedName>
        <fullName evidence="2">Hydroxymyristoyl-ACP dehydratase</fullName>
    </submittedName>
</protein>
<sequence>MFNPDPAAYLPHRYPFLMLDRLLALEPGVSACAERQLTGTSGNFPQVCLIECIAQLGGIIAIQEEEEGGFLASINSAEFGELPCAGDILTISAKIVASFGRLFLMEGEVDCGGRMLVRAKLSLGVGKL</sequence>
<dbReference type="PANTHER" id="PTHR30272">
    <property type="entry name" value="3-HYDROXYACYL-[ACYL-CARRIER-PROTEIN] DEHYDRATASE"/>
    <property type="match status" value="1"/>
</dbReference>
<name>A0ABS5U730_9BACT</name>
<dbReference type="EMBL" id="JAHDYS010000005">
    <property type="protein sequence ID" value="MBT1071474.1"/>
    <property type="molecule type" value="Genomic_DNA"/>
</dbReference>
<proteinExistence type="predicted"/>
<dbReference type="Gene3D" id="3.10.129.10">
    <property type="entry name" value="Hotdog Thioesterase"/>
    <property type="match status" value="1"/>
</dbReference>
<dbReference type="PANTHER" id="PTHR30272:SF1">
    <property type="entry name" value="3-HYDROXYACYL-[ACYL-CARRIER-PROTEIN] DEHYDRATASE"/>
    <property type="match status" value="1"/>
</dbReference>
<organism evidence="2 3">
    <name type="scientific">Pelotalea chapellei</name>
    <dbReference type="NCBI Taxonomy" id="44671"/>
    <lineage>
        <taxon>Bacteria</taxon>
        <taxon>Pseudomonadati</taxon>
        <taxon>Thermodesulfobacteriota</taxon>
        <taxon>Desulfuromonadia</taxon>
        <taxon>Geobacterales</taxon>
        <taxon>Geobacteraceae</taxon>
        <taxon>Pelotalea</taxon>
    </lineage>
</organism>
<evidence type="ECO:0000313" key="3">
    <source>
        <dbReference type="Proteomes" id="UP000784128"/>
    </source>
</evidence>
<reference evidence="2 3" key="1">
    <citation type="submission" date="2021-05" db="EMBL/GenBank/DDBJ databases">
        <title>The draft genome of Geobacter chapellei DSM 13688.</title>
        <authorList>
            <person name="Xu Z."/>
            <person name="Masuda Y."/>
            <person name="Itoh H."/>
            <person name="Senoo K."/>
        </authorList>
    </citation>
    <scope>NUCLEOTIDE SEQUENCE [LARGE SCALE GENOMIC DNA]</scope>
    <source>
        <strain evidence="2 3">DSM 13688</strain>
    </source>
</reference>
<comment type="caution">
    <text evidence="2">The sequence shown here is derived from an EMBL/GenBank/DDBJ whole genome shotgun (WGS) entry which is preliminary data.</text>
</comment>
<dbReference type="SUPFAM" id="SSF54637">
    <property type="entry name" value="Thioesterase/thiol ester dehydrase-isomerase"/>
    <property type="match status" value="1"/>
</dbReference>
<evidence type="ECO:0000313" key="2">
    <source>
        <dbReference type="EMBL" id="MBT1071474.1"/>
    </source>
</evidence>
<keyword evidence="1" id="KW-0456">Lyase</keyword>
<dbReference type="InterPro" id="IPR013114">
    <property type="entry name" value="FabA_FabZ"/>
</dbReference>
<gene>
    <name evidence="2" type="ORF">KJB30_06755</name>
</gene>
<keyword evidence="3" id="KW-1185">Reference proteome</keyword>
<evidence type="ECO:0000256" key="1">
    <source>
        <dbReference type="ARBA" id="ARBA00023239"/>
    </source>
</evidence>
<dbReference type="InterPro" id="IPR029069">
    <property type="entry name" value="HotDog_dom_sf"/>
</dbReference>
<accession>A0ABS5U730</accession>